<sequence length="190" mass="21911">MSLDGKYAGHVELECIIRLYSNHTFRVYRSNDLNEFVEYGSGATMCNLFFSGNGDAGHYSVLVFGHLKLATFERKILRRIYGPKKNNEGEYKVRTNQEIQDLYGEPNINGILKSSRLSWAGHVWRSEGPIGQATKWKPNTKRPRGRPRQRWKDRVVKDLRELGIEDGEELARDRDRWRQVVVAAMGLNGL</sequence>
<evidence type="ECO:0000256" key="1">
    <source>
        <dbReference type="SAM" id="MobiDB-lite"/>
    </source>
</evidence>
<dbReference type="AlphaFoldDB" id="A0A2S2R6F0"/>
<accession>A0A2S2R6F0</accession>
<dbReference type="EMBL" id="GGMS01016403">
    <property type="protein sequence ID" value="MBY85606.1"/>
    <property type="molecule type" value="Transcribed_RNA"/>
</dbReference>
<dbReference type="OrthoDB" id="6618804at2759"/>
<evidence type="ECO:0000313" key="2">
    <source>
        <dbReference type="EMBL" id="MBY85606.1"/>
    </source>
</evidence>
<feature type="region of interest" description="Disordered" evidence="1">
    <location>
        <begin position="130"/>
        <end position="151"/>
    </location>
</feature>
<feature type="compositionally biased region" description="Basic residues" evidence="1">
    <location>
        <begin position="138"/>
        <end position="149"/>
    </location>
</feature>
<proteinExistence type="predicted"/>
<name>A0A2S2R6F0_9HEMI</name>
<reference evidence="2" key="1">
    <citation type="submission" date="2018-04" db="EMBL/GenBank/DDBJ databases">
        <title>Transcriptome assembly of Sipha flava.</title>
        <authorList>
            <person name="Scully E.D."/>
            <person name="Geib S.M."/>
            <person name="Palmer N.A."/>
            <person name="Koch K."/>
            <person name="Bradshaw J."/>
            <person name="Heng-Moss T."/>
            <person name="Sarath G."/>
        </authorList>
    </citation>
    <scope>NUCLEOTIDE SEQUENCE</scope>
</reference>
<gene>
    <name evidence="2" type="ORF">g.45248</name>
</gene>
<organism evidence="2">
    <name type="scientific">Sipha flava</name>
    <name type="common">yellow sugarcane aphid</name>
    <dbReference type="NCBI Taxonomy" id="143950"/>
    <lineage>
        <taxon>Eukaryota</taxon>
        <taxon>Metazoa</taxon>
        <taxon>Ecdysozoa</taxon>
        <taxon>Arthropoda</taxon>
        <taxon>Hexapoda</taxon>
        <taxon>Insecta</taxon>
        <taxon>Pterygota</taxon>
        <taxon>Neoptera</taxon>
        <taxon>Paraneoptera</taxon>
        <taxon>Hemiptera</taxon>
        <taxon>Sternorrhyncha</taxon>
        <taxon>Aphidomorpha</taxon>
        <taxon>Aphidoidea</taxon>
        <taxon>Aphididae</taxon>
        <taxon>Sipha</taxon>
    </lineage>
</organism>
<protein>
    <submittedName>
        <fullName evidence="2">Uncharacterized protein</fullName>
    </submittedName>
</protein>